<sequence>MEIRRLQAIIHLVPPYIVQNKQTESLTAKKMHSFHFGRYQHILPFCPNYPRVQEESLVKWRRNKCLNGMAQEGQNRVSPFLAKKKNIINLKFANILNSRLKCQVLLKIDETHFVALIAKTTFFKYTVL</sequence>
<dbReference type="KEGG" id="egl:EGR_00748"/>
<gene>
    <name evidence="1" type="ORF">EGR_00748</name>
</gene>
<comment type="caution">
    <text evidence="1">The sequence shown here is derived from an EMBL/GenBank/DDBJ whole genome shotgun (WGS) entry which is preliminary data.</text>
</comment>
<keyword evidence="2" id="KW-1185">Reference proteome</keyword>
<organism evidence="1 2">
    <name type="scientific">Echinococcus granulosus</name>
    <name type="common">Hydatid tapeworm</name>
    <dbReference type="NCBI Taxonomy" id="6210"/>
    <lineage>
        <taxon>Eukaryota</taxon>
        <taxon>Metazoa</taxon>
        <taxon>Spiralia</taxon>
        <taxon>Lophotrochozoa</taxon>
        <taxon>Platyhelminthes</taxon>
        <taxon>Cestoda</taxon>
        <taxon>Eucestoda</taxon>
        <taxon>Cyclophyllidea</taxon>
        <taxon>Taeniidae</taxon>
        <taxon>Echinococcus</taxon>
        <taxon>Echinococcus granulosus group</taxon>
    </lineage>
</organism>
<dbReference type="GeneID" id="36336463"/>
<name>W6VBJ7_ECHGR</name>
<evidence type="ECO:0000313" key="1">
    <source>
        <dbReference type="EMBL" id="EUB64204.1"/>
    </source>
</evidence>
<dbReference type="Proteomes" id="UP000019149">
    <property type="component" value="Unassembled WGS sequence"/>
</dbReference>
<reference evidence="1 2" key="1">
    <citation type="journal article" date="2013" name="Nat. Genet.">
        <title>The genome of the hydatid tapeworm Echinococcus granulosus.</title>
        <authorList>
            <person name="Zheng H."/>
            <person name="Zhang W."/>
            <person name="Zhang L."/>
            <person name="Zhang Z."/>
            <person name="Li J."/>
            <person name="Lu G."/>
            <person name="Zhu Y."/>
            <person name="Wang Y."/>
            <person name="Huang Y."/>
            <person name="Liu J."/>
            <person name="Kang H."/>
            <person name="Chen J."/>
            <person name="Wang L."/>
            <person name="Chen A."/>
            <person name="Yu S."/>
            <person name="Gao Z."/>
            <person name="Jin L."/>
            <person name="Gu W."/>
            <person name="Wang Z."/>
            <person name="Zhao L."/>
            <person name="Shi B."/>
            <person name="Wen H."/>
            <person name="Lin R."/>
            <person name="Jones M.K."/>
            <person name="Brejova B."/>
            <person name="Vinar T."/>
            <person name="Zhao G."/>
            <person name="McManus D.P."/>
            <person name="Chen Z."/>
            <person name="Zhou Y."/>
            <person name="Wang S."/>
        </authorList>
    </citation>
    <scope>NUCLEOTIDE SEQUENCE [LARGE SCALE GENOMIC DNA]</scope>
</reference>
<accession>W6VBJ7</accession>
<dbReference type="EMBL" id="APAU02000003">
    <property type="protein sequence ID" value="EUB64204.1"/>
    <property type="molecule type" value="Genomic_DNA"/>
</dbReference>
<evidence type="ECO:0000313" key="2">
    <source>
        <dbReference type="Proteomes" id="UP000019149"/>
    </source>
</evidence>
<protein>
    <submittedName>
        <fullName evidence="1">Uncharacterized protein</fullName>
    </submittedName>
</protein>
<dbReference type="CTD" id="36336463"/>
<proteinExistence type="predicted"/>
<dbReference type="RefSeq" id="XP_024355400.1">
    <property type="nucleotide sequence ID" value="XM_024489997.1"/>
</dbReference>
<dbReference type="AlphaFoldDB" id="W6VBJ7"/>